<comment type="caution">
    <text evidence="3">The sequence shown here is derived from an EMBL/GenBank/DDBJ whole genome shotgun (WGS) entry which is preliminary data.</text>
</comment>
<dbReference type="CDD" id="cd00487">
    <property type="entry name" value="Pep_deformylase"/>
    <property type="match status" value="1"/>
</dbReference>
<evidence type="ECO:0000256" key="2">
    <source>
        <dbReference type="HAMAP-Rule" id="MF_00163"/>
    </source>
</evidence>
<reference evidence="3 4" key="1">
    <citation type="submission" date="2015-01" db="EMBL/GenBank/DDBJ databases">
        <title>Draft genome sequence of Leucobacter komagatae strain VKM ST2845.</title>
        <authorList>
            <person name="Karlyshev A.V."/>
            <person name="Kudryashova E.B."/>
        </authorList>
    </citation>
    <scope>NUCLEOTIDE SEQUENCE [LARGE SCALE GENOMIC DNA]</scope>
    <source>
        <strain evidence="3 4">VKM ST2845</strain>
    </source>
</reference>
<gene>
    <name evidence="2" type="primary">def</name>
    <name evidence="3" type="ORF">SD72_09205</name>
</gene>
<organism evidence="3 4">
    <name type="scientific">Leucobacter komagatae</name>
    <dbReference type="NCBI Taxonomy" id="55969"/>
    <lineage>
        <taxon>Bacteria</taxon>
        <taxon>Bacillati</taxon>
        <taxon>Actinomycetota</taxon>
        <taxon>Actinomycetes</taxon>
        <taxon>Micrococcales</taxon>
        <taxon>Microbacteriaceae</taxon>
        <taxon>Leucobacter</taxon>
    </lineage>
</organism>
<dbReference type="PRINTS" id="PR01576">
    <property type="entry name" value="PDEFORMYLASE"/>
</dbReference>
<feature type="active site" evidence="2">
    <location>
        <position position="132"/>
    </location>
</feature>
<comment type="catalytic activity">
    <reaction evidence="2">
        <text>N-terminal N-formyl-L-methionyl-[peptide] + H2O = N-terminal L-methionyl-[peptide] + formate</text>
        <dbReference type="Rhea" id="RHEA:24420"/>
        <dbReference type="Rhea" id="RHEA-COMP:10639"/>
        <dbReference type="Rhea" id="RHEA-COMP:10640"/>
        <dbReference type="ChEBI" id="CHEBI:15377"/>
        <dbReference type="ChEBI" id="CHEBI:15740"/>
        <dbReference type="ChEBI" id="CHEBI:49298"/>
        <dbReference type="ChEBI" id="CHEBI:64731"/>
        <dbReference type="EC" id="3.5.1.88"/>
    </reaction>
</comment>
<dbReference type="OrthoDB" id="9804313at2"/>
<evidence type="ECO:0000313" key="3">
    <source>
        <dbReference type="EMBL" id="KIP52398.1"/>
    </source>
</evidence>
<dbReference type="GO" id="GO:0046872">
    <property type="term" value="F:metal ion binding"/>
    <property type="evidence" value="ECO:0007669"/>
    <property type="project" value="UniProtKB-KW"/>
</dbReference>
<comment type="function">
    <text evidence="2">Removes the formyl group from the N-terminal Met of newly synthesized proteins. Requires at least a dipeptide for an efficient rate of reaction. N-terminal L-methionine is a prerequisite for activity but the enzyme has broad specificity at other positions.</text>
</comment>
<feature type="binding site" evidence="2">
    <location>
        <position position="89"/>
    </location>
    <ligand>
        <name>Fe cation</name>
        <dbReference type="ChEBI" id="CHEBI:24875"/>
    </ligand>
</feature>
<dbReference type="PANTHER" id="PTHR10458:SF22">
    <property type="entry name" value="PEPTIDE DEFORMYLASE"/>
    <property type="match status" value="1"/>
</dbReference>
<keyword evidence="2" id="KW-0378">Hydrolase</keyword>
<dbReference type="HAMAP" id="MF_00163">
    <property type="entry name" value="Pep_deformylase"/>
    <property type="match status" value="1"/>
</dbReference>
<dbReference type="PIRSF" id="PIRSF004749">
    <property type="entry name" value="Pep_def"/>
    <property type="match status" value="1"/>
</dbReference>
<comment type="cofactor">
    <cofactor evidence="2">
        <name>Fe(2+)</name>
        <dbReference type="ChEBI" id="CHEBI:29033"/>
    </cofactor>
    <text evidence="2">Binds 1 Fe(2+) ion.</text>
</comment>
<keyword evidence="2" id="KW-0479">Metal-binding</keyword>
<dbReference type="InterPro" id="IPR023635">
    <property type="entry name" value="Peptide_deformylase"/>
</dbReference>
<dbReference type="InterPro" id="IPR036821">
    <property type="entry name" value="Peptide_deformylase_sf"/>
</dbReference>
<dbReference type="EMBL" id="JXSQ01000011">
    <property type="protein sequence ID" value="KIP52398.1"/>
    <property type="molecule type" value="Genomic_DNA"/>
</dbReference>
<dbReference type="Gene3D" id="3.90.45.10">
    <property type="entry name" value="Peptide deformylase"/>
    <property type="match status" value="1"/>
</dbReference>
<accession>A0A0D0ISD5</accession>
<comment type="similarity">
    <text evidence="1 2">Belongs to the polypeptide deformylase family.</text>
</comment>
<name>A0A0D0ISD5_9MICO</name>
<keyword evidence="2" id="KW-0408">Iron</keyword>
<feature type="binding site" evidence="2">
    <location>
        <position position="131"/>
    </location>
    <ligand>
        <name>Fe cation</name>
        <dbReference type="ChEBI" id="CHEBI:24875"/>
    </ligand>
</feature>
<dbReference type="GO" id="GO:0006412">
    <property type="term" value="P:translation"/>
    <property type="evidence" value="ECO:0007669"/>
    <property type="project" value="UniProtKB-UniRule"/>
</dbReference>
<proteinExistence type="inferred from homology"/>
<keyword evidence="4" id="KW-1185">Reference proteome</keyword>
<dbReference type="GO" id="GO:0042586">
    <property type="term" value="F:peptide deformylase activity"/>
    <property type="evidence" value="ECO:0007669"/>
    <property type="project" value="UniProtKB-UniRule"/>
</dbReference>
<protein>
    <recommendedName>
        <fullName evidence="2">Peptide deformylase</fullName>
        <shortName evidence="2">PDF</shortName>
        <ecNumber evidence="2">3.5.1.88</ecNumber>
    </recommendedName>
    <alternativeName>
        <fullName evidence="2">Polypeptide deformylase</fullName>
    </alternativeName>
</protein>
<dbReference type="SUPFAM" id="SSF56420">
    <property type="entry name" value="Peptide deformylase"/>
    <property type="match status" value="1"/>
</dbReference>
<dbReference type="EC" id="3.5.1.88" evidence="2"/>
<keyword evidence="2" id="KW-0648">Protein biosynthesis</keyword>
<dbReference type="AlphaFoldDB" id="A0A0D0ISD5"/>
<dbReference type="NCBIfam" id="TIGR00079">
    <property type="entry name" value="pept_deformyl"/>
    <property type="match status" value="1"/>
</dbReference>
<sequence>MAKREIRLFGDPVLRTVCDEVTDINAGIHALVTDLCETVDEPGRAGLASTQIGYTQRAFSLHIDGVIEYVINPRLVAVSGDPVLTGEGCLSVPNLWFEVLRYPYAKVVGIDLDGNEITIEGEGLKAQALQHECDHLDGKLYISRLDREARGEAMRQIRTSDWF</sequence>
<dbReference type="RefSeq" id="WP_042544164.1">
    <property type="nucleotide sequence ID" value="NZ_JXSQ01000011.1"/>
</dbReference>
<evidence type="ECO:0000256" key="1">
    <source>
        <dbReference type="ARBA" id="ARBA00010759"/>
    </source>
</evidence>
<dbReference type="NCBIfam" id="NF001159">
    <property type="entry name" value="PRK00150.1-3"/>
    <property type="match status" value="1"/>
</dbReference>
<feature type="binding site" evidence="2">
    <location>
        <position position="135"/>
    </location>
    <ligand>
        <name>Fe cation</name>
        <dbReference type="ChEBI" id="CHEBI:24875"/>
    </ligand>
</feature>
<dbReference type="PANTHER" id="PTHR10458">
    <property type="entry name" value="PEPTIDE DEFORMYLASE"/>
    <property type="match status" value="1"/>
</dbReference>
<dbReference type="Pfam" id="PF01327">
    <property type="entry name" value="Pep_deformylase"/>
    <property type="match status" value="1"/>
</dbReference>
<evidence type="ECO:0000313" key="4">
    <source>
        <dbReference type="Proteomes" id="UP000032120"/>
    </source>
</evidence>
<dbReference type="Proteomes" id="UP000032120">
    <property type="component" value="Unassembled WGS sequence"/>
</dbReference>